<dbReference type="Gene3D" id="2.40.30.170">
    <property type="match status" value="1"/>
</dbReference>
<evidence type="ECO:0000256" key="1">
    <source>
        <dbReference type="SAM" id="MobiDB-lite"/>
    </source>
</evidence>
<name>A0A5Y9Q3C5_SALER</name>
<protein>
    <submittedName>
        <fullName evidence="4">HlyD family efflux transporter periplasmic adaptor subunit</fullName>
    </submittedName>
</protein>
<dbReference type="InterPro" id="IPR058781">
    <property type="entry name" value="HH_AprE-like"/>
</dbReference>
<feature type="region of interest" description="Disordered" evidence="1">
    <location>
        <begin position="1"/>
        <end position="37"/>
    </location>
</feature>
<gene>
    <name evidence="4" type="ORF">F0Z77_19595</name>
</gene>
<dbReference type="AlphaFoldDB" id="A0A5Y9Q3C5"/>
<dbReference type="EMBL" id="AAKCWS010000042">
    <property type="protein sequence ID" value="ECQ7808298.1"/>
    <property type="molecule type" value="Genomic_DNA"/>
</dbReference>
<dbReference type="PANTHER" id="PTHR30386:SF17">
    <property type="entry name" value="ALKALINE PROTEASE SECRETION PROTEIN APRE"/>
    <property type="match status" value="1"/>
</dbReference>
<dbReference type="Pfam" id="PF25994">
    <property type="entry name" value="HH_AprE"/>
    <property type="match status" value="1"/>
</dbReference>
<dbReference type="InterPro" id="IPR058982">
    <property type="entry name" value="Beta-barrel_AprE"/>
</dbReference>
<dbReference type="PANTHER" id="PTHR30386">
    <property type="entry name" value="MEMBRANE FUSION SUBUNIT OF EMRAB-TOLC MULTIDRUG EFFLUX PUMP"/>
    <property type="match status" value="1"/>
</dbReference>
<evidence type="ECO:0000313" key="4">
    <source>
        <dbReference type="EMBL" id="ECQ7808298.1"/>
    </source>
</evidence>
<feature type="non-terminal residue" evidence="4">
    <location>
        <position position="1"/>
    </location>
</feature>
<evidence type="ECO:0000259" key="2">
    <source>
        <dbReference type="Pfam" id="PF25994"/>
    </source>
</evidence>
<organism evidence="4">
    <name type="scientific">Salmonella enterica</name>
    <name type="common">Salmonella choleraesuis</name>
    <dbReference type="NCBI Taxonomy" id="28901"/>
    <lineage>
        <taxon>Bacteria</taxon>
        <taxon>Pseudomonadati</taxon>
        <taxon>Pseudomonadota</taxon>
        <taxon>Gammaproteobacteria</taxon>
        <taxon>Enterobacterales</taxon>
        <taxon>Enterobacteriaceae</taxon>
        <taxon>Salmonella</taxon>
    </lineage>
</organism>
<feature type="domain" description="AprE-like beta-barrel" evidence="3">
    <location>
        <begin position="187"/>
        <end position="273"/>
    </location>
</feature>
<accession>A0A5Y9Q3C5</accession>
<dbReference type="InterPro" id="IPR050739">
    <property type="entry name" value="MFP"/>
</dbReference>
<feature type="compositionally biased region" description="Polar residues" evidence="1">
    <location>
        <begin position="9"/>
        <end position="23"/>
    </location>
</feature>
<evidence type="ECO:0000259" key="3">
    <source>
        <dbReference type="Pfam" id="PF26002"/>
    </source>
</evidence>
<feature type="compositionally biased region" description="Basic and acidic residues" evidence="1">
    <location>
        <begin position="24"/>
        <end position="37"/>
    </location>
</feature>
<dbReference type="Pfam" id="PF26002">
    <property type="entry name" value="Beta-barrel_AprE"/>
    <property type="match status" value="1"/>
</dbReference>
<comment type="caution">
    <text evidence="4">The sequence shown here is derived from an EMBL/GenBank/DDBJ whole genome shotgun (WGS) entry which is preliminary data.</text>
</comment>
<sequence length="302" mass="33793">ANVDDPEIISNSKTINDQIQSKQSESKGAESEIHGLEEEVKNKKEEYNLSAKEINIIEPLVKKGISPLSNLLVKKQSAVRLQSEISEINNQIVSKNNFIDLKGNEISTIRQDYLHSIQKKLQDSENDLSILNAELKIIGLQRSENIVHSPVEGVIYNVNKNAMTIGGVISPTEMLFEIKPVDKHIRAEVKINPKYRDQIFVGEKTTISIESIVNSRRQPYPAIIESISPDIIESKDNAGLKEYYKVMVEFYVSDSALSNIKPGMIVDANIITGKHTILDYLMSPIAKTFKGALSEPLPSDHR</sequence>
<feature type="domain" description="AprE-like long alpha-helical hairpin" evidence="2">
    <location>
        <begin position="11"/>
        <end position="135"/>
    </location>
</feature>
<reference evidence="4" key="1">
    <citation type="submission" date="2019-09" db="EMBL/GenBank/DDBJ databases">
        <authorList>
            <consortium name="PulseNet: The National Subtyping Network for Foodborne Disease Surveillance"/>
            <person name="Tarr C.L."/>
            <person name="Trees E."/>
            <person name="Katz L.S."/>
            <person name="Carleton-Romer H.A."/>
            <person name="Stroika S."/>
            <person name="Kucerova Z."/>
            <person name="Roache K.F."/>
            <person name="Sabol A.L."/>
            <person name="Besser J."/>
            <person name="Gerner-Smidt P."/>
        </authorList>
    </citation>
    <scope>NUCLEOTIDE SEQUENCE</scope>
    <source>
        <strain evidence="4">PNUSAS076849</strain>
    </source>
</reference>
<proteinExistence type="predicted"/>